<dbReference type="Proteomes" id="UP001202134">
    <property type="component" value="Unassembled WGS sequence"/>
</dbReference>
<name>A0ABT0KL14_9GAMM</name>
<feature type="transmembrane region" description="Helical" evidence="1">
    <location>
        <begin position="57"/>
        <end position="76"/>
    </location>
</feature>
<reference evidence="2 3" key="1">
    <citation type="submission" date="2022-01" db="EMBL/GenBank/DDBJ databases">
        <title>Whole genome-based taxonomy of the Shewanellaceae.</title>
        <authorList>
            <person name="Martin-Rodriguez A.J."/>
        </authorList>
    </citation>
    <scope>NUCLEOTIDE SEQUENCE [LARGE SCALE GENOMIC DNA]</scope>
    <source>
        <strain evidence="2 3">DSM 24955</strain>
    </source>
</reference>
<dbReference type="Pfam" id="PF11286">
    <property type="entry name" value="DUF3087"/>
    <property type="match status" value="1"/>
</dbReference>
<proteinExistence type="predicted"/>
<accession>A0ABT0KL14</accession>
<keyword evidence="1" id="KW-1133">Transmembrane helix</keyword>
<protein>
    <submittedName>
        <fullName evidence="2">DUF3087 domain-containing protein</fullName>
    </submittedName>
</protein>
<evidence type="ECO:0000313" key="2">
    <source>
        <dbReference type="EMBL" id="MCL1044423.1"/>
    </source>
</evidence>
<sequence length="174" mass="19913">MQFITIDKPQYRKRLNVLLIALVASLTILSLGFGALLIELFGNDTVVSGESTGHFHFNFIGVFLAVISCSLVMNAIKTKPYMKEIYWMWQVKQLQNRIYRKLKKVLAAAKENDINALTILLYYYHSQKKVYELDNNTLTMATVETDINRIESQIADLNLAITLDDFSSDLIDKI</sequence>
<organism evidence="2 3">
    <name type="scientific">Shewanella electrodiphila</name>
    <dbReference type="NCBI Taxonomy" id="934143"/>
    <lineage>
        <taxon>Bacteria</taxon>
        <taxon>Pseudomonadati</taxon>
        <taxon>Pseudomonadota</taxon>
        <taxon>Gammaproteobacteria</taxon>
        <taxon>Alteromonadales</taxon>
        <taxon>Shewanellaceae</taxon>
        <taxon>Shewanella</taxon>
    </lineage>
</organism>
<evidence type="ECO:0000313" key="3">
    <source>
        <dbReference type="Proteomes" id="UP001202134"/>
    </source>
</evidence>
<keyword evidence="1" id="KW-0472">Membrane</keyword>
<gene>
    <name evidence="2" type="ORF">L2737_03635</name>
</gene>
<feature type="transmembrane region" description="Helical" evidence="1">
    <location>
        <begin position="15"/>
        <end position="37"/>
    </location>
</feature>
<keyword evidence="1" id="KW-0812">Transmembrane</keyword>
<evidence type="ECO:0000256" key="1">
    <source>
        <dbReference type="SAM" id="Phobius"/>
    </source>
</evidence>
<dbReference type="InterPro" id="IPR021438">
    <property type="entry name" value="DUF3087"/>
</dbReference>
<keyword evidence="3" id="KW-1185">Reference proteome</keyword>
<dbReference type="EMBL" id="JAKIKU010000002">
    <property type="protein sequence ID" value="MCL1044423.1"/>
    <property type="molecule type" value="Genomic_DNA"/>
</dbReference>
<comment type="caution">
    <text evidence="2">The sequence shown here is derived from an EMBL/GenBank/DDBJ whole genome shotgun (WGS) entry which is preliminary data.</text>
</comment>
<dbReference type="RefSeq" id="WP_248954824.1">
    <property type="nucleotide sequence ID" value="NZ_JAKIKU010000002.1"/>
</dbReference>